<proteinExistence type="predicted"/>
<dbReference type="InterPro" id="IPR013083">
    <property type="entry name" value="Znf_RING/FYVE/PHD"/>
</dbReference>
<gene>
    <name evidence="7" type="ORF">BDZ94DRAFT_1243324</name>
</gene>
<dbReference type="AlphaFoldDB" id="A0A9P5YJK8"/>
<keyword evidence="3" id="KW-0862">Zinc</keyword>
<dbReference type="InterPro" id="IPR001841">
    <property type="entry name" value="Znf_RING"/>
</dbReference>
<dbReference type="Gene3D" id="3.30.40.10">
    <property type="entry name" value="Zinc/RING finger domain, C3HC4 (zinc finger)"/>
    <property type="match status" value="1"/>
</dbReference>
<evidence type="ECO:0000259" key="6">
    <source>
        <dbReference type="PROSITE" id="PS50089"/>
    </source>
</evidence>
<feature type="compositionally biased region" description="Polar residues" evidence="5">
    <location>
        <begin position="346"/>
        <end position="355"/>
    </location>
</feature>
<dbReference type="OrthoDB" id="8062037at2759"/>
<dbReference type="Proteomes" id="UP000807353">
    <property type="component" value="Unassembled WGS sequence"/>
</dbReference>
<evidence type="ECO:0000256" key="3">
    <source>
        <dbReference type="ARBA" id="ARBA00022833"/>
    </source>
</evidence>
<reference evidence="7" key="1">
    <citation type="submission" date="2020-11" db="EMBL/GenBank/DDBJ databases">
        <authorList>
            <consortium name="DOE Joint Genome Institute"/>
            <person name="Ahrendt S."/>
            <person name="Riley R."/>
            <person name="Andreopoulos W."/>
            <person name="Labutti K."/>
            <person name="Pangilinan J."/>
            <person name="Ruiz-Duenas F.J."/>
            <person name="Barrasa J.M."/>
            <person name="Sanchez-Garcia M."/>
            <person name="Camarero S."/>
            <person name="Miyauchi S."/>
            <person name="Serrano A."/>
            <person name="Linde D."/>
            <person name="Babiker R."/>
            <person name="Drula E."/>
            <person name="Ayuso-Fernandez I."/>
            <person name="Pacheco R."/>
            <person name="Padilla G."/>
            <person name="Ferreira P."/>
            <person name="Barriuso J."/>
            <person name="Kellner H."/>
            <person name="Castanera R."/>
            <person name="Alfaro M."/>
            <person name="Ramirez L."/>
            <person name="Pisabarro A.G."/>
            <person name="Kuo A."/>
            <person name="Tritt A."/>
            <person name="Lipzen A."/>
            <person name="He G."/>
            <person name="Yan M."/>
            <person name="Ng V."/>
            <person name="Cullen D."/>
            <person name="Martin F."/>
            <person name="Rosso M.-N."/>
            <person name="Henrissat B."/>
            <person name="Hibbett D."/>
            <person name="Martinez A.T."/>
            <person name="Grigoriev I.V."/>
        </authorList>
    </citation>
    <scope>NUCLEOTIDE SEQUENCE</scope>
    <source>
        <strain evidence="7">CBS 247.69</strain>
    </source>
</reference>
<organism evidence="7 8">
    <name type="scientific">Collybia nuda</name>
    <dbReference type="NCBI Taxonomy" id="64659"/>
    <lineage>
        <taxon>Eukaryota</taxon>
        <taxon>Fungi</taxon>
        <taxon>Dikarya</taxon>
        <taxon>Basidiomycota</taxon>
        <taxon>Agaricomycotina</taxon>
        <taxon>Agaricomycetes</taxon>
        <taxon>Agaricomycetidae</taxon>
        <taxon>Agaricales</taxon>
        <taxon>Tricholomatineae</taxon>
        <taxon>Clitocybaceae</taxon>
        <taxon>Collybia</taxon>
    </lineage>
</organism>
<evidence type="ECO:0000256" key="2">
    <source>
        <dbReference type="ARBA" id="ARBA00022771"/>
    </source>
</evidence>
<dbReference type="SMART" id="SM00184">
    <property type="entry name" value="RING"/>
    <property type="match status" value="1"/>
</dbReference>
<protein>
    <recommendedName>
        <fullName evidence="6">RING-type domain-containing protein</fullName>
    </recommendedName>
</protein>
<name>A0A9P5YJK8_9AGAR</name>
<keyword evidence="8" id="KW-1185">Reference proteome</keyword>
<dbReference type="PANTHER" id="PTHR45931:SF3">
    <property type="entry name" value="RING ZINC FINGER-CONTAINING PROTEIN"/>
    <property type="match status" value="1"/>
</dbReference>
<feature type="compositionally biased region" description="Basic and acidic residues" evidence="5">
    <location>
        <begin position="40"/>
        <end position="53"/>
    </location>
</feature>
<feature type="region of interest" description="Disordered" evidence="5">
    <location>
        <begin position="105"/>
        <end position="151"/>
    </location>
</feature>
<evidence type="ECO:0000256" key="5">
    <source>
        <dbReference type="SAM" id="MobiDB-lite"/>
    </source>
</evidence>
<dbReference type="SUPFAM" id="SSF57850">
    <property type="entry name" value="RING/U-box"/>
    <property type="match status" value="1"/>
</dbReference>
<dbReference type="PROSITE" id="PS50089">
    <property type="entry name" value="ZF_RING_2"/>
    <property type="match status" value="1"/>
</dbReference>
<keyword evidence="1" id="KW-0479">Metal-binding</keyword>
<dbReference type="GO" id="GO:0006511">
    <property type="term" value="P:ubiquitin-dependent protein catabolic process"/>
    <property type="evidence" value="ECO:0007669"/>
    <property type="project" value="TreeGrafter"/>
</dbReference>
<dbReference type="Pfam" id="PF13639">
    <property type="entry name" value="zf-RING_2"/>
    <property type="match status" value="1"/>
</dbReference>
<evidence type="ECO:0000256" key="4">
    <source>
        <dbReference type="PROSITE-ProRule" id="PRU00175"/>
    </source>
</evidence>
<dbReference type="EMBL" id="MU150229">
    <property type="protein sequence ID" value="KAF9469815.1"/>
    <property type="molecule type" value="Genomic_DNA"/>
</dbReference>
<feature type="compositionally biased region" description="Polar residues" evidence="5">
    <location>
        <begin position="368"/>
        <end position="377"/>
    </location>
</feature>
<feature type="region of interest" description="Disordered" evidence="5">
    <location>
        <begin position="298"/>
        <end position="386"/>
    </location>
</feature>
<dbReference type="GO" id="GO:0005634">
    <property type="term" value="C:nucleus"/>
    <property type="evidence" value="ECO:0007669"/>
    <property type="project" value="TreeGrafter"/>
</dbReference>
<feature type="region of interest" description="Disordered" evidence="5">
    <location>
        <begin position="40"/>
        <end position="62"/>
    </location>
</feature>
<dbReference type="GO" id="GO:0061630">
    <property type="term" value="F:ubiquitin protein ligase activity"/>
    <property type="evidence" value="ECO:0007669"/>
    <property type="project" value="TreeGrafter"/>
</dbReference>
<feature type="compositionally biased region" description="Polar residues" evidence="5">
    <location>
        <begin position="105"/>
        <end position="115"/>
    </location>
</feature>
<dbReference type="GO" id="GO:0008270">
    <property type="term" value="F:zinc ion binding"/>
    <property type="evidence" value="ECO:0007669"/>
    <property type="project" value="UniProtKB-KW"/>
</dbReference>
<keyword evidence="2 4" id="KW-0863">Zinc-finger</keyword>
<feature type="domain" description="RING-type" evidence="6">
    <location>
        <begin position="244"/>
        <end position="291"/>
    </location>
</feature>
<dbReference type="InterPro" id="IPR051834">
    <property type="entry name" value="RING_finger_E3_ligase"/>
</dbReference>
<evidence type="ECO:0000256" key="1">
    <source>
        <dbReference type="ARBA" id="ARBA00022723"/>
    </source>
</evidence>
<evidence type="ECO:0000313" key="7">
    <source>
        <dbReference type="EMBL" id="KAF9469815.1"/>
    </source>
</evidence>
<evidence type="ECO:0000313" key="8">
    <source>
        <dbReference type="Proteomes" id="UP000807353"/>
    </source>
</evidence>
<dbReference type="PANTHER" id="PTHR45931">
    <property type="entry name" value="SI:CH211-59O9.10"/>
    <property type="match status" value="1"/>
</dbReference>
<sequence>MSSREPLWFCHECHAEMRPLMVPDPICASCRGSFVEKIEDSSNDPREFSRSDAADFEADGMPPGMDTFLMTLQSLMDRGIADGNRPPRTGAEIGSGGNRHTFQIRASSGQRSNSIGSRVGGTGSRGGVESASRPGGVPTVSEFLRGGSDNAGGPTITGPIMAQYLMALLGHRGPMDPLFGTGMGGIEEGRMGDYVFNQEALDHIITQLMENSNSHRPVPATEDIISNLPREVLELGSSTLEKDCAVCKDQFKLETDDPDEQVVITLPCKHPFHEPCILPWLKSSGTCPVCRHALIPQPEHHPAPGSGGPSGRSTSPFSQQPRAPDRAPQDPSGLFQSLFGGLVGSRTGNQSADTSSGHRRSNSDHTSNRGNAGNSNIPGGWNDDLD</sequence>
<comment type="caution">
    <text evidence="7">The sequence shown here is derived from an EMBL/GenBank/DDBJ whole genome shotgun (WGS) entry which is preliminary data.</text>
</comment>
<accession>A0A9P5YJK8</accession>